<dbReference type="SUPFAM" id="SSF100895">
    <property type="entry name" value="Kazal-type serine protease inhibitors"/>
    <property type="match status" value="4"/>
</dbReference>
<dbReference type="EMBL" id="JBIMZQ010000014">
    <property type="protein sequence ID" value="KAL3667255.1"/>
    <property type="molecule type" value="Genomic_DNA"/>
</dbReference>
<dbReference type="Gene3D" id="3.30.60.30">
    <property type="match status" value="4"/>
</dbReference>
<keyword evidence="8" id="KW-1185">Reference proteome</keyword>
<sequence>MKFTASLLLGVVAASTTYALSPPEETTVCPFMCSDQFLPVCGSDGVTYSNECLMNLADCESSESITKVHDGECGITTEPSTNGSGSAGCPDVCPTIYKPVCGSDGVTYSSDCVLDYVTCTSGGAITQVSEGECPGYSSNSGTSEAGSAGSSGCSEVCIEIWRPVCGSDGVTYSNSCFLGIASCKDPYITQAHEGACETTEGSEETTGGYEFNNTSTESSQETTSCPSVCLAIYSPVCGSDGVTYGNECKLDVESCNHPELHLTKAYDGACLPVECKTG</sequence>
<dbReference type="InterPro" id="IPR050653">
    <property type="entry name" value="Prot_Inhib_GrowthFact_Antg"/>
</dbReference>
<feature type="chain" id="PRO_5044778659" description="Kazal-like domain-containing protein" evidence="5">
    <location>
        <begin position="20"/>
        <end position="278"/>
    </location>
</feature>
<dbReference type="PANTHER" id="PTHR10913:SF45">
    <property type="entry name" value="FOLLISTATIN, ISOFORM A-RELATED"/>
    <property type="match status" value="1"/>
</dbReference>
<name>A0ABD3FNQ9_9STRA</name>
<feature type="domain" description="Kazal-like" evidence="6">
    <location>
        <begin position="147"/>
        <end position="198"/>
    </location>
</feature>
<keyword evidence="3" id="KW-1015">Disulfide bond</keyword>
<dbReference type="Proteomes" id="UP001632037">
    <property type="component" value="Unassembled WGS sequence"/>
</dbReference>
<protein>
    <recommendedName>
        <fullName evidence="6">Kazal-like domain-containing protein</fullName>
    </recommendedName>
</protein>
<dbReference type="InterPro" id="IPR036058">
    <property type="entry name" value="Kazal_dom_sf"/>
</dbReference>
<evidence type="ECO:0000313" key="8">
    <source>
        <dbReference type="Proteomes" id="UP001632037"/>
    </source>
</evidence>
<dbReference type="AlphaFoldDB" id="A0ABD3FNQ9"/>
<evidence type="ECO:0000256" key="5">
    <source>
        <dbReference type="SAM" id="SignalP"/>
    </source>
</evidence>
<dbReference type="Pfam" id="PF00050">
    <property type="entry name" value="Kazal_1"/>
    <property type="match status" value="4"/>
</dbReference>
<organism evidence="7 8">
    <name type="scientific">Phytophthora oleae</name>
    <dbReference type="NCBI Taxonomy" id="2107226"/>
    <lineage>
        <taxon>Eukaryota</taxon>
        <taxon>Sar</taxon>
        <taxon>Stramenopiles</taxon>
        <taxon>Oomycota</taxon>
        <taxon>Peronosporomycetes</taxon>
        <taxon>Peronosporales</taxon>
        <taxon>Peronosporaceae</taxon>
        <taxon>Phytophthora</taxon>
    </lineage>
</organism>
<comment type="caution">
    <text evidence="7">The sequence shown here is derived from an EMBL/GenBank/DDBJ whole genome shotgun (WGS) entry which is preliminary data.</text>
</comment>
<feature type="signal peptide" evidence="5">
    <location>
        <begin position="1"/>
        <end position="19"/>
    </location>
</feature>
<dbReference type="PANTHER" id="PTHR10913">
    <property type="entry name" value="FOLLISTATIN-RELATED"/>
    <property type="match status" value="1"/>
</dbReference>
<feature type="domain" description="Kazal-like" evidence="6">
    <location>
        <begin position="219"/>
        <end position="272"/>
    </location>
</feature>
<dbReference type="PROSITE" id="PS51465">
    <property type="entry name" value="KAZAL_2"/>
    <property type="match status" value="4"/>
</dbReference>
<feature type="region of interest" description="Disordered" evidence="4">
    <location>
        <begin position="199"/>
        <end position="221"/>
    </location>
</feature>
<keyword evidence="1" id="KW-0646">Protease inhibitor</keyword>
<dbReference type="CDD" id="cd00104">
    <property type="entry name" value="KAZAL_FS"/>
    <property type="match status" value="4"/>
</dbReference>
<accession>A0ABD3FNQ9</accession>
<feature type="domain" description="Kazal-like" evidence="6">
    <location>
        <begin position="23"/>
        <end position="75"/>
    </location>
</feature>
<evidence type="ECO:0000256" key="3">
    <source>
        <dbReference type="ARBA" id="ARBA00023157"/>
    </source>
</evidence>
<gene>
    <name evidence="7" type="ORF">V7S43_007488</name>
</gene>
<evidence type="ECO:0000256" key="2">
    <source>
        <dbReference type="ARBA" id="ARBA00022900"/>
    </source>
</evidence>
<keyword evidence="2" id="KW-0722">Serine protease inhibitor</keyword>
<evidence type="ECO:0000259" key="6">
    <source>
        <dbReference type="PROSITE" id="PS51465"/>
    </source>
</evidence>
<proteinExistence type="predicted"/>
<dbReference type="SMART" id="SM00280">
    <property type="entry name" value="KAZAL"/>
    <property type="match status" value="4"/>
</dbReference>
<evidence type="ECO:0000256" key="4">
    <source>
        <dbReference type="SAM" id="MobiDB-lite"/>
    </source>
</evidence>
<keyword evidence="5" id="KW-0732">Signal</keyword>
<dbReference type="InterPro" id="IPR002350">
    <property type="entry name" value="Kazal_dom"/>
</dbReference>
<evidence type="ECO:0000313" key="7">
    <source>
        <dbReference type="EMBL" id="KAL3667255.1"/>
    </source>
</evidence>
<evidence type="ECO:0000256" key="1">
    <source>
        <dbReference type="ARBA" id="ARBA00022690"/>
    </source>
</evidence>
<feature type="domain" description="Kazal-like" evidence="6">
    <location>
        <begin position="83"/>
        <end position="135"/>
    </location>
</feature>
<reference evidence="7 8" key="1">
    <citation type="submission" date="2024-09" db="EMBL/GenBank/DDBJ databases">
        <title>Genome sequencing and assembly of Phytophthora oleae, isolate VK10A, causative agent of rot of olive drupes.</title>
        <authorList>
            <person name="Conti Taguali S."/>
            <person name="Riolo M."/>
            <person name="La Spada F."/>
            <person name="Cacciola S.O."/>
            <person name="Dionisio G."/>
        </authorList>
    </citation>
    <scope>NUCLEOTIDE SEQUENCE [LARGE SCALE GENOMIC DNA]</scope>
    <source>
        <strain evidence="7 8">VK10A</strain>
    </source>
</reference>